<evidence type="ECO:0000313" key="3">
    <source>
        <dbReference type="EMBL" id="KKL82193.1"/>
    </source>
</evidence>
<evidence type="ECO:0000256" key="1">
    <source>
        <dbReference type="SAM" id="Phobius"/>
    </source>
</evidence>
<keyword evidence="1" id="KW-0812">Transmembrane</keyword>
<gene>
    <name evidence="3" type="ORF">LCGC14_1987230</name>
</gene>
<accession>A0A0F9F7B7</accession>
<dbReference type="PANTHER" id="PTHR43592:SF15">
    <property type="entry name" value="CAAX AMINO TERMINAL PROTEASE FAMILY PROTEIN"/>
    <property type="match status" value="1"/>
</dbReference>
<keyword evidence="1" id="KW-1133">Transmembrane helix</keyword>
<comment type="caution">
    <text evidence="3">The sequence shown here is derived from an EMBL/GenBank/DDBJ whole genome shotgun (WGS) entry which is preliminary data.</text>
</comment>
<organism evidence="3">
    <name type="scientific">marine sediment metagenome</name>
    <dbReference type="NCBI Taxonomy" id="412755"/>
    <lineage>
        <taxon>unclassified sequences</taxon>
        <taxon>metagenomes</taxon>
        <taxon>ecological metagenomes</taxon>
    </lineage>
</organism>
<dbReference type="GO" id="GO:0004175">
    <property type="term" value="F:endopeptidase activity"/>
    <property type="evidence" value="ECO:0007669"/>
    <property type="project" value="UniProtKB-ARBA"/>
</dbReference>
<proteinExistence type="predicted"/>
<dbReference type="EMBL" id="LAZR01022340">
    <property type="protein sequence ID" value="KKL82193.1"/>
    <property type="molecule type" value="Genomic_DNA"/>
</dbReference>
<dbReference type="AlphaFoldDB" id="A0A0F9F7B7"/>
<feature type="transmembrane region" description="Helical" evidence="1">
    <location>
        <begin position="156"/>
        <end position="176"/>
    </location>
</feature>
<dbReference type="PANTHER" id="PTHR43592">
    <property type="entry name" value="CAAX AMINO TERMINAL PROTEASE"/>
    <property type="match status" value="1"/>
</dbReference>
<dbReference type="Pfam" id="PF02517">
    <property type="entry name" value="Rce1-like"/>
    <property type="match status" value="1"/>
</dbReference>
<sequence length="354" mass="40537">MLKENNPKIKHCVHCGAKVEEKFETYCPECGKLIIKVKSIKKIVKPISPQKLDISRKCSGCGSTVTSTILEQCPICNTELERISEITKAFIQKKPGLIFTNKKFEPEQKFILSPDTWKLKEGINVFSTCIYVLVIIFLLIYFLITLQFDTADTNLNIIIIVLSQLPELVFGVYPIWYIYSKRHRYRKLGFFSDSRKILNAIVIGIVGTFILILIEYFSNTFITLINNAGLDFFDIKMSIIEQNLEIRNADLLWIFILTLLLITGAISSEIVFRGVLHNALKQKFKKEYYVILLVSLAYSLVMLFLSFPIGLVFFVTNFLTFTILGVLYSINGNIYNTIIANCLYNVVIMILIVL</sequence>
<feature type="transmembrane region" description="Helical" evidence="1">
    <location>
        <begin position="251"/>
        <end position="276"/>
    </location>
</feature>
<dbReference type="InterPro" id="IPR003675">
    <property type="entry name" value="Rce1/LyrA-like_dom"/>
</dbReference>
<dbReference type="GO" id="GO:0080120">
    <property type="term" value="P:CAAX-box protein maturation"/>
    <property type="evidence" value="ECO:0007669"/>
    <property type="project" value="UniProtKB-ARBA"/>
</dbReference>
<feature type="transmembrane region" description="Helical" evidence="1">
    <location>
        <begin position="197"/>
        <end position="217"/>
    </location>
</feature>
<feature type="domain" description="CAAX prenyl protease 2/Lysostaphin resistance protein A-like" evidence="2">
    <location>
        <begin position="253"/>
        <end position="347"/>
    </location>
</feature>
<feature type="transmembrane region" description="Helical" evidence="1">
    <location>
        <begin position="334"/>
        <end position="353"/>
    </location>
</feature>
<reference evidence="3" key="1">
    <citation type="journal article" date="2015" name="Nature">
        <title>Complex archaea that bridge the gap between prokaryotes and eukaryotes.</title>
        <authorList>
            <person name="Spang A."/>
            <person name="Saw J.H."/>
            <person name="Jorgensen S.L."/>
            <person name="Zaremba-Niedzwiedzka K."/>
            <person name="Martijn J."/>
            <person name="Lind A.E."/>
            <person name="van Eijk R."/>
            <person name="Schleper C."/>
            <person name="Guy L."/>
            <person name="Ettema T.J."/>
        </authorList>
    </citation>
    <scope>NUCLEOTIDE SEQUENCE</scope>
</reference>
<keyword evidence="1" id="KW-0472">Membrane</keyword>
<evidence type="ECO:0000259" key="2">
    <source>
        <dbReference type="Pfam" id="PF02517"/>
    </source>
</evidence>
<name>A0A0F9F7B7_9ZZZZ</name>
<feature type="transmembrane region" description="Helical" evidence="1">
    <location>
        <begin position="123"/>
        <end position="144"/>
    </location>
</feature>
<protein>
    <recommendedName>
        <fullName evidence="2">CAAX prenyl protease 2/Lysostaphin resistance protein A-like domain-containing protein</fullName>
    </recommendedName>
</protein>
<feature type="transmembrane region" description="Helical" evidence="1">
    <location>
        <begin position="288"/>
        <end position="314"/>
    </location>
</feature>